<name>A0ABS5LYN5_9BURK</name>
<gene>
    <name evidence="2" type="ORF">DJFAAGMI_04417</name>
</gene>
<keyword evidence="3" id="KW-1185">Reference proteome</keyword>
<evidence type="ECO:0000259" key="1">
    <source>
        <dbReference type="Pfam" id="PF06048"/>
    </source>
</evidence>
<dbReference type="SUPFAM" id="SSF52540">
    <property type="entry name" value="P-loop containing nucleoside triphosphate hydrolases"/>
    <property type="match status" value="1"/>
</dbReference>
<evidence type="ECO:0000313" key="3">
    <source>
        <dbReference type="Proteomes" id="UP001647436"/>
    </source>
</evidence>
<dbReference type="EMBL" id="JAANES010000006">
    <property type="protein sequence ID" value="MBS3021643.1"/>
    <property type="molecule type" value="Genomic_DNA"/>
</dbReference>
<dbReference type="InterPro" id="IPR009270">
    <property type="entry name" value="DUF927"/>
</dbReference>
<accession>A0ABS5LYN5</accession>
<dbReference type="Proteomes" id="UP001647436">
    <property type="component" value="Unassembled WGS sequence"/>
</dbReference>
<dbReference type="Pfam" id="PF06048">
    <property type="entry name" value="DUF927"/>
    <property type="match status" value="1"/>
</dbReference>
<organism evidence="2 3">
    <name type="scientific">Comamonas brasiliensis</name>
    <dbReference type="NCBI Taxonomy" id="1812482"/>
    <lineage>
        <taxon>Bacteria</taxon>
        <taxon>Pseudomonadati</taxon>
        <taxon>Pseudomonadota</taxon>
        <taxon>Betaproteobacteria</taxon>
        <taxon>Burkholderiales</taxon>
        <taxon>Comamonadaceae</taxon>
        <taxon>Comamonas</taxon>
    </lineage>
</organism>
<protein>
    <recommendedName>
        <fullName evidence="1">DUF927 domain-containing protein</fullName>
    </recommendedName>
</protein>
<evidence type="ECO:0000313" key="2">
    <source>
        <dbReference type="EMBL" id="MBS3021643.1"/>
    </source>
</evidence>
<dbReference type="RefSeq" id="WP_211459209.1">
    <property type="nucleotide sequence ID" value="NZ_JAANES010000006.1"/>
</dbReference>
<comment type="caution">
    <text evidence="2">The sequence shown here is derived from an EMBL/GenBank/DDBJ whole genome shotgun (WGS) entry which is preliminary data.</text>
</comment>
<proteinExistence type="predicted"/>
<feature type="domain" description="DUF927" evidence="1">
    <location>
        <begin position="41"/>
        <end position="323"/>
    </location>
</feature>
<reference evidence="2 3" key="1">
    <citation type="submission" date="2020-03" db="EMBL/GenBank/DDBJ databases">
        <title>The role of nitrogen metabolism on polyethylene biodegradation.</title>
        <authorList>
            <person name="Peixoto J."/>
            <person name="Vizzotto C.S."/>
            <person name="Ramos A."/>
            <person name="Alves G."/>
            <person name="Steindorff A."/>
            <person name="Kruger R."/>
        </authorList>
    </citation>
    <scope>NUCLEOTIDE SEQUENCE [LARGE SCALE GENOMIC DNA]</scope>
    <source>
        <strain evidence="2 3">PE63</strain>
    </source>
</reference>
<dbReference type="InterPro" id="IPR027417">
    <property type="entry name" value="P-loop_NTPase"/>
</dbReference>
<sequence>MMTTDAETSALADVCPIPAEQERPRYVVLDEPYTASDGSKYRPGVWYFGIRPNKGDSPPTLVQQWICSPLHVDAVTFDNTGANFGRLLRFRNTLGKWGQWAMPMEMLRGDGADLRGVLLSLGVHLDSSNAGRHMLANYLQSQTPSRHMEAVLQTGWAGGQFKAFALPDTVIGPHAARVTFQSESKGLDEYTQRGTLQSWQAGVAASAVGNPVLVMALSAAFAGPMLALVGIESGGVHLVGDSSTGKTTALLAAASVWGGENFRRSWRTTANGAEGAAALFNDCLLALDEISECDPRDVGELVYMLGNGRGKQRANRMGGARAIHRWRASVISTGERSIATSMLEGGQRVKAGQSVRLLDIPAQRRFGAWDELHQHGSGPAFSDAIKRASQSSYGTAGRAFLEKLTRDTSNHAERLEQIKAALMQSLEGDDGQPARAAARLAVLALAGELATSYGITTWPEGEATKAAVVGFEGWLSMRGAISGNAEHHQITQAVLDFIDRHGESRFSDATGSFDDRQQAMVRERAGWWQHVGNGMEYLFTPGGMREALKGFDFDRALKVLRLAGLLDAHHDGKSSKQQRIHGRVVRVYVVRPDTVMEG</sequence>